<feature type="transmembrane region" description="Helical" evidence="1">
    <location>
        <begin position="77"/>
        <end position="96"/>
    </location>
</feature>
<dbReference type="InterPro" id="IPR036938">
    <property type="entry name" value="PAP2/HPO_sf"/>
</dbReference>
<feature type="transmembrane region" description="Helical" evidence="1">
    <location>
        <begin position="193"/>
        <end position="212"/>
    </location>
</feature>
<organism evidence="3 4">
    <name type="scientific">Arthrobacter sulfonylureivorans</name>
    <dbReference type="NCBI Taxonomy" id="2486855"/>
    <lineage>
        <taxon>Bacteria</taxon>
        <taxon>Bacillati</taxon>
        <taxon>Actinomycetota</taxon>
        <taxon>Actinomycetes</taxon>
        <taxon>Micrococcales</taxon>
        <taxon>Micrococcaceae</taxon>
        <taxon>Arthrobacter</taxon>
    </lineage>
</organism>
<dbReference type="Pfam" id="PF01569">
    <property type="entry name" value="PAP2"/>
    <property type="match status" value="1"/>
</dbReference>
<feature type="transmembrane region" description="Helical" evidence="1">
    <location>
        <begin position="21"/>
        <end position="43"/>
    </location>
</feature>
<keyword evidence="4" id="KW-1185">Reference proteome</keyword>
<dbReference type="Proteomes" id="UP000829069">
    <property type="component" value="Chromosome"/>
</dbReference>
<feature type="transmembrane region" description="Helical" evidence="1">
    <location>
        <begin position="233"/>
        <end position="256"/>
    </location>
</feature>
<dbReference type="Gene3D" id="1.20.144.10">
    <property type="entry name" value="Phosphatidic acid phosphatase type 2/haloperoxidase"/>
    <property type="match status" value="1"/>
</dbReference>
<dbReference type="InterPro" id="IPR000326">
    <property type="entry name" value="PAP2/HPO"/>
</dbReference>
<sequence>MTSQRSSLRPRTASRRPAAHAPALFWLGALLCAGAFALNYYAFVRTTTGQFADESAWAEAESGWRLGRGVFLDFLDLLPDVSVAVAAAVLLVVALVRRRWAPAAIGVGVVAASAATTWILKNFILDRPDRGVPTLEHNSLPSGHTTIAAAAALAIFLVVSPRWRPFAAAAGGLYAVLAGAATLINGWHRPSDVVAAFLVAGFWALAAGPFVLRRGNDWNVWSGYGSFWAASVWWPRLCWLLAVLGIGLAAGLYLLAQQLGAAAVPGEGRIPFFFWAGMGMIAGTGMLLSALLTWLFGFQSRRH</sequence>
<keyword evidence="1" id="KW-0472">Membrane</keyword>
<protein>
    <submittedName>
        <fullName evidence="3">Phosphatase PAP2 family protein</fullName>
    </submittedName>
</protein>
<name>A0ABY3W8G4_9MICC</name>
<evidence type="ECO:0000313" key="4">
    <source>
        <dbReference type="Proteomes" id="UP000829069"/>
    </source>
</evidence>
<keyword evidence="1" id="KW-0812">Transmembrane</keyword>
<dbReference type="RefSeq" id="WP_241914602.1">
    <property type="nucleotide sequence ID" value="NZ_CP093326.1"/>
</dbReference>
<dbReference type="EMBL" id="CP093326">
    <property type="protein sequence ID" value="UNK46632.1"/>
    <property type="molecule type" value="Genomic_DNA"/>
</dbReference>
<keyword evidence="1" id="KW-1133">Transmembrane helix</keyword>
<feature type="domain" description="Phosphatidic acid phosphatase type 2/haloperoxidase" evidence="2">
    <location>
        <begin position="104"/>
        <end position="208"/>
    </location>
</feature>
<evidence type="ECO:0000313" key="3">
    <source>
        <dbReference type="EMBL" id="UNK46632.1"/>
    </source>
</evidence>
<accession>A0ABY3W8G4</accession>
<evidence type="ECO:0000256" key="1">
    <source>
        <dbReference type="SAM" id="Phobius"/>
    </source>
</evidence>
<feature type="transmembrane region" description="Helical" evidence="1">
    <location>
        <begin position="103"/>
        <end position="120"/>
    </location>
</feature>
<dbReference type="SUPFAM" id="SSF48317">
    <property type="entry name" value="Acid phosphatase/Vanadium-dependent haloperoxidase"/>
    <property type="match status" value="1"/>
</dbReference>
<proteinExistence type="predicted"/>
<dbReference type="SMART" id="SM00014">
    <property type="entry name" value="acidPPc"/>
    <property type="match status" value="1"/>
</dbReference>
<feature type="transmembrane region" description="Helical" evidence="1">
    <location>
        <begin position="140"/>
        <end position="159"/>
    </location>
</feature>
<feature type="transmembrane region" description="Helical" evidence="1">
    <location>
        <begin position="166"/>
        <end position="187"/>
    </location>
</feature>
<evidence type="ECO:0000259" key="2">
    <source>
        <dbReference type="SMART" id="SM00014"/>
    </source>
</evidence>
<reference evidence="3 4" key="1">
    <citation type="submission" date="2022-03" db="EMBL/GenBank/DDBJ databases">
        <title>Isotopic signatures of nitrous oxide derived from detoxification processes.</title>
        <authorList>
            <person name="Behrendt U."/>
            <person name="Buchen C."/>
            <person name="Well R."/>
            <person name="Ulrich A."/>
            <person name="Rohe L."/>
            <person name="Kolb S."/>
            <person name="Schloter M."/>
            <person name="Horn M.A."/>
            <person name="Augustin J."/>
        </authorList>
    </citation>
    <scope>NUCLEOTIDE SEQUENCE [LARGE SCALE GENOMIC DNA]</scope>
    <source>
        <strain evidence="3 4">S4-C24</strain>
    </source>
</reference>
<feature type="transmembrane region" description="Helical" evidence="1">
    <location>
        <begin position="272"/>
        <end position="297"/>
    </location>
</feature>
<gene>
    <name evidence="3" type="ORF">MNQ99_04545</name>
</gene>